<organism evidence="1 2">
    <name type="scientific">Candidatus Thiomargarita nelsonii</name>
    <dbReference type="NCBI Taxonomy" id="1003181"/>
    <lineage>
        <taxon>Bacteria</taxon>
        <taxon>Pseudomonadati</taxon>
        <taxon>Pseudomonadota</taxon>
        <taxon>Gammaproteobacteria</taxon>
        <taxon>Thiotrichales</taxon>
        <taxon>Thiotrichaceae</taxon>
        <taxon>Thiomargarita</taxon>
    </lineage>
</organism>
<dbReference type="AlphaFoldDB" id="A0A176RV08"/>
<reference evidence="1 2" key="1">
    <citation type="submission" date="2016-05" db="EMBL/GenBank/DDBJ databases">
        <title>Single-cell genome of chain-forming Candidatus Thiomargarita nelsonii and comparison to other large sulfur-oxidizing bacteria.</title>
        <authorList>
            <person name="Winkel M."/>
            <person name="Salman V."/>
            <person name="Woyke T."/>
            <person name="Schulz-Vogt H."/>
            <person name="Richter M."/>
            <person name="Flood B."/>
            <person name="Bailey J."/>
            <person name="Amann R."/>
            <person name="Mussmann M."/>
        </authorList>
    </citation>
    <scope>NUCLEOTIDE SEQUENCE [LARGE SCALE GENOMIC DNA]</scope>
    <source>
        <strain evidence="1 2">THI036</strain>
    </source>
</reference>
<gene>
    <name evidence="1" type="ORF">THIOM_004765</name>
</gene>
<dbReference type="EMBL" id="LUTY01002738">
    <property type="protein sequence ID" value="OAD19590.1"/>
    <property type="molecule type" value="Genomic_DNA"/>
</dbReference>
<name>A0A176RV08_9GAMM</name>
<evidence type="ECO:0000313" key="1">
    <source>
        <dbReference type="EMBL" id="OAD19590.1"/>
    </source>
</evidence>
<protein>
    <submittedName>
        <fullName evidence="1">Uncharacterized protein</fullName>
    </submittedName>
</protein>
<comment type="caution">
    <text evidence="1">The sequence shown here is derived from an EMBL/GenBank/DDBJ whole genome shotgun (WGS) entry which is preliminary data.</text>
</comment>
<sequence>MFWNENVHKIHSPLQLIDYKSLLQNFLVSIQKTQLLTVCHFEPNDKYFDYQCVNILTYDMGLEFAN</sequence>
<accession>A0A176RV08</accession>
<evidence type="ECO:0000313" key="2">
    <source>
        <dbReference type="Proteomes" id="UP000076962"/>
    </source>
</evidence>
<keyword evidence="2" id="KW-1185">Reference proteome</keyword>
<proteinExistence type="predicted"/>
<dbReference type="Proteomes" id="UP000076962">
    <property type="component" value="Unassembled WGS sequence"/>
</dbReference>